<dbReference type="EMBL" id="JASBNA010000007">
    <property type="protein sequence ID" value="KAK7690325.1"/>
    <property type="molecule type" value="Genomic_DNA"/>
</dbReference>
<reference evidence="1 2" key="1">
    <citation type="submission" date="2022-09" db="EMBL/GenBank/DDBJ databases">
        <authorList>
            <person name="Palmer J.M."/>
        </authorList>
    </citation>
    <scope>NUCLEOTIDE SEQUENCE [LARGE SCALE GENOMIC DNA]</scope>
    <source>
        <strain evidence="1 2">DSM 7382</strain>
    </source>
</reference>
<name>A0AAW0GMH1_9APHY</name>
<evidence type="ECO:0000313" key="1">
    <source>
        <dbReference type="EMBL" id="KAK7690325.1"/>
    </source>
</evidence>
<comment type="caution">
    <text evidence="1">The sequence shown here is derived from an EMBL/GenBank/DDBJ whole genome shotgun (WGS) entry which is preliminary data.</text>
</comment>
<organism evidence="1 2">
    <name type="scientific">Cerrena zonata</name>
    <dbReference type="NCBI Taxonomy" id="2478898"/>
    <lineage>
        <taxon>Eukaryota</taxon>
        <taxon>Fungi</taxon>
        <taxon>Dikarya</taxon>
        <taxon>Basidiomycota</taxon>
        <taxon>Agaricomycotina</taxon>
        <taxon>Agaricomycetes</taxon>
        <taxon>Polyporales</taxon>
        <taxon>Cerrenaceae</taxon>
        <taxon>Cerrena</taxon>
    </lineage>
</organism>
<accession>A0AAW0GMH1</accession>
<dbReference type="Proteomes" id="UP001385951">
    <property type="component" value="Unassembled WGS sequence"/>
</dbReference>
<gene>
    <name evidence="1" type="ORF">QCA50_006982</name>
</gene>
<keyword evidence="2" id="KW-1185">Reference proteome</keyword>
<proteinExistence type="predicted"/>
<dbReference type="AlphaFoldDB" id="A0AAW0GMH1"/>
<protein>
    <submittedName>
        <fullName evidence="1">Uncharacterized protein</fullName>
    </submittedName>
</protein>
<evidence type="ECO:0000313" key="2">
    <source>
        <dbReference type="Proteomes" id="UP001385951"/>
    </source>
</evidence>
<sequence length="99" mass="10845">MLCEHAIDPETHMNSSRKAAGYVYYPKTIIGDVVQLSLSTFAPLVKTVDSRSHLGTSTEICLDCPGTFIYRTGHGDIHFIPPYGVGDQRDGTKNMKNTG</sequence>